<keyword evidence="4" id="KW-1185">Reference proteome</keyword>
<evidence type="ECO:0000313" key="3">
    <source>
        <dbReference type="EMBL" id="KAG7472498.1"/>
    </source>
</evidence>
<dbReference type="Pfam" id="PF25234">
    <property type="entry name" value="Periphilin_C"/>
    <property type="match status" value="1"/>
</dbReference>
<name>A0A9D3Q4X4_MEGAT</name>
<dbReference type="GO" id="GO:0045892">
    <property type="term" value="P:negative regulation of DNA-templated transcription"/>
    <property type="evidence" value="ECO:0007669"/>
    <property type="project" value="InterPro"/>
</dbReference>
<dbReference type="GO" id="GO:0097355">
    <property type="term" value="P:protein localization to heterochromatin"/>
    <property type="evidence" value="ECO:0007669"/>
    <property type="project" value="TreeGrafter"/>
</dbReference>
<evidence type="ECO:0000259" key="2">
    <source>
        <dbReference type="Pfam" id="PF25234"/>
    </source>
</evidence>
<evidence type="ECO:0000313" key="4">
    <source>
        <dbReference type="Proteomes" id="UP001046870"/>
    </source>
</evidence>
<protein>
    <recommendedName>
        <fullName evidence="2">Periphilin-1 C-terminal domain-containing protein</fullName>
    </recommendedName>
</protein>
<feature type="compositionally biased region" description="Low complexity" evidence="1">
    <location>
        <begin position="42"/>
        <end position="56"/>
    </location>
</feature>
<feature type="region of interest" description="Disordered" evidence="1">
    <location>
        <begin position="1"/>
        <end position="56"/>
    </location>
</feature>
<gene>
    <name evidence="3" type="ORF">MATL_G00109420</name>
</gene>
<dbReference type="PANTHER" id="PTHR15836">
    <property type="entry name" value="PERIPHILIN 1"/>
    <property type="match status" value="1"/>
</dbReference>
<dbReference type="PANTHER" id="PTHR15836:SF4">
    <property type="entry name" value="PERIPHILIN-1"/>
    <property type="match status" value="1"/>
</dbReference>
<accession>A0A9D3Q4X4</accession>
<dbReference type="InterPro" id="IPR057603">
    <property type="entry name" value="Periphilin-1_C"/>
</dbReference>
<evidence type="ECO:0000256" key="1">
    <source>
        <dbReference type="SAM" id="MobiDB-lite"/>
    </source>
</evidence>
<dbReference type="InterPro" id="IPR028851">
    <property type="entry name" value="Pphln1"/>
</dbReference>
<dbReference type="GO" id="GO:0005654">
    <property type="term" value="C:nucleoplasm"/>
    <property type="evidence" value="ECO:0007669"/>
    <property type="project" value="TreeGrafter"/>
</dbReference>
<dbReference type="AlphaFoldDB" id="A0A9D3Q4X4"/>
<proteinExistence type="predicted"/>
<dbReference type="GO" id="GO:0045814">
    <property type="term" value="P:negative regulation of gene expression, epigenetic"/>
    <property type="evidence" value="ECO:0007669"/>
    <property type="project" value="TreeGrafter"/>
</dbReference>
<feature type="compositionally biased region" description="Basic and acidic residues" evidence="1">
    <location>
        <begin position="1"/>
        <end position="18"/>
    </location>
</feature>
<sequence>MRSSGHKDHGTVAGERKQPQVLCDSPIKRESKEERRPRRSRSPSLIRAPYRPRFGGRFFRPWFKRAPPSHASWHNDLKYKKKCSAGTSKHLSDDPQSSKYTSRERELKSLSFMVSQEDTAKQRRDIPFSVMRAAERNQAIQQKRREIEEVYRQDCDTFGIIVKMLIAKDPSLEQSIQSSLQENLREIGLRCVGAMQHFIMEYDSHTQCPSDPPQL</sequence>
<feature type="domain" description="Periphilin-1 C-terminal" evidence="2">
    <location>
        <begin position="128"/>
        <end position="204"/>
    </location>
</feature>
<comment type="caution">
    <text evidence="3">The sequence shown here is derived from an EMBL/GenBank/DDBJ whole genome shotgun (WGS) entry which is preliminary data.</text>
</comment>
<organism evidence="3 4">
    <name type="scientific">Megalops atlanticus</name>
    <name type="common">Tarpon</name>
    <name type="synonym">Clupea gigantea</name>
    <dbReference type="NCBI Taxonomy" id="7932"/>
    <lineage>
        <taxon>Eukaryota</taxon>
        <taxon>Metazoa</taxon>
        <taxon>Chordata</taxon>
        <taxon>Craniata</taxon>
        <taxon>Vertebrata</taxon>
        <taxon>Euteleostomi</taxon>
        <taxon>Actinopterygii</taxon>
        <taxon>Neopterygii</taxon>
        <taxon>Teleostei</taxon>
        <taxon>Elopiformes</taxon>
        <taxon>Megalopidae</taxon>
        <taxon>Megalops</taxon>
    </lineage>
</organism>
<reference evidence="3" key="1">
    <citation type="submission" date="2021-01" db="EMBL/GenBank/DDBJ databases">
        <authorList>
            <person name="Zahm M."/>
            <person name="Roques C."/>
            <person name="Cabau C."/>
            <person name="Klopp C."/>
            <person name="Donnadieu C."/>
            <person name="Jouanno E."/>
            <person name="Lampietro C."/>
            <person name="Louis A."/>
            <person name="Herpin A."/>
            <person name="Echchiki A."/>
            <person name="Berthelot C."/>
            <person name="Parey E."/>
            <person name="Roest-Crollius H."/>
            <person name="Braasch I."/>
            <person name="Postlethwait J."/>
            <person name="Bobe J."/>
            <person name="Montfort J."/>
            <person name="Bouchez O."/>
            <person name="Begum T."/>
            <person name="Mejri S."/>
            <person name="Adams A."/>
            <person name="Chen W.-J."/>
            <person name="Guiguen Y."/>
        </authorList>
    </citation>
    <scope>NUCLEOTIDE SEQUENCE</scope>
    <source>
        <strain evidence="3">YG-15Mar2019-1</strain>
        <tissue evidence="3">Brain</tissue>
    </source>
</reference>
<dbReference type="Proteomes" id="UP001046870">
    <property type="component" value="Chromosome 8"/>
</dbReference>
<dbReference type="EMBL" id="JAFDVH010000008">
    <property type="protein sequence ID" value="KAG7472498.1"/>
    <property type="molecule type" value="Genomic_DNA"/>
</dbReference>
<dbReference type="CDD" id="cd22896">
    <property type="entry name" value="periphilin-like"/>
    <property type="match status" value="1"/>
</dbReference>
<dbReference type="OrthoDB" id="8933311at2759"/>
<feature type="compositionally biased region" description="Basic and acidic residues" evidence="1">
    <location>
        <begin position="26"/>
        <end position="36"/>
    </location>
</feature>